<dbReference type="PROSITE" id="PS50943">
    <property type="entry name" value="HTH_CROC1"/>
    <property type="match status" value="1"/>
</dbReference>
<evidence type="ECO:0000313" key="2">
    <source>
        <dbReference type="EMBL" id="STY94321.1"/>
    </source>
</evidence>
<dbReference type="PANTHER" id="PTHR37301">
    <property type="entry name" value="DNA-BINDING PROTEIN-RELATED"/>
    <property type="match status" value="1"/>
</dbReference>
<evidence type="ECO:0000259" key="1">
    <source>
        <dbReference type="PROSITE" id="PS50943"/>
    </source>
</evidence>
<dbReference type="Proteomes" id="UP000255193">
    <property type="component" value="Unassembled WGS sequence"/>
</dbReference>
<reference evidence="2 3" key="1">
    <citation type="submission" date="2018-06" db="EMBL/GenBank/DDBJ databases">
        <authorList>
            <consortium name="Pathogen Informatics"/>
            <person name="Doyle S."/>
        </authorList>
    </citation>
    <scope>NUCLEOTIDE SEQUENCE [LARGE SCALE GENOMIC DNA]</scope>
    <source>
        <strain evidence="2 3">NCTC11091</strain>
    </source>
</reference>
<accession>A0A378Q0I2</accession>
<dbReference type="PANTHER" id="PTHR37301:SF1">
    <property type="entry name" value="DNA-BINDING PROTEIN"/>
    <property type="match status" value="1"/>
</dbReference>
<sequence length="77" mass="8899">MIKSNLPVLLAERRLKVADLIRMTDISKSTMHKIYNDQTTRIDFDTIDRICEALEVNVGDIFEYVPNPKNTDEEIST</sequence>
<dbReference type="InterPro" id="IPR001387">
    <property type="entry name" value="Cro/C1-type_HTH"/>
</dbReference>
<protein>
    <submittedName>
        <fullName evidence="2">Predicted transcriptional regulator</fullName>
    </submittedName>
</protein>
<gene>
    <name evidence="2" type="ORF">NCTC11091_00081</name>
</gene>
<dbReference type="SUPFAM" id="SSF47413">
    <property type="entry name" value="lambda repressor-like DNA-binding domains"/>
    <property type="match status" value="1"/>
</dbReference>
<organism evidence="2 3">
    <name type="scientific">Faucicola atlantae</name>
    <dbReference type="NCBI Taxonomy" id="34059"/>
    <lineage>
        <taxon>Bacteria</taxon>
        <taxon>Pseudomonadati</taxon>
        <taxon>Pseudomonadota</taxon>
        <taxon>Gammaproteobacteria</taxon>
        <taxon>Moraxellales</taxon>
        <taxon>Moraxellaceae</taxon>
        <taxon>Faucicola</taxon>
    </lineage>
</organism>
<dbReference type="Pfam" id="PF13443">
    <property type="entry name" value="HTH_26"/>
    <property type="match status" value="1"/>
</dbReference>
<dbReference type="EMBL" id="UGQA01000001">
    <property type="protein sequence ID" value="STY94321.1"/>
    <property type="molecule type" value="Genomic_DNA"/>
</dbReference>
<dbReference type="InterPro" id="IPR010982">
    <property type="entry name" value="Lambda_DNA-bd_dom_sf"/>
</dbReference>
<dbReference type="RefSeq" id="WP_067059137.1">
    <property type="nucleotide sequence ID" value="NZ_MXAO01000031.1"/>
</dbReference>
<feature type="domain" description="HTH cro/C1-type" evidence="1">
    <location>
        <begin position="22"/>
        <end position="61"/>
    </location>
</feature>
<name>A0A378Q0I2_9GAMM</name>
<dbReference type="Gene3D" id="1.10.260.40">
    <property type="entry name" value="lambda repressor-like DNA-binding domains"/>
    <property type="match status" value="1"/>
</dbReference>
<dbReference type="GO" id="GO:0003677">
    <property type="term" value="F:DNA binding"/>
    <property type="evidence" value="ECO:0007669"/>
    <property type="project" value="InterPro"/>
</dbReference>
<proteinExistence type="predicted"/>
<dbReference type="AlphaFoldDB" id="A0A378Q0I2"/>
<evidence type="ECO:0000313" key="3">
    <source>
        <dbReference type="Proteomes" id="UP000255193"/>
    </source>
</evidence>